<keyword evidence="2" id="KW-1185">Reference proteome</keyword>
<dbReference type="AlphaFoldDB" id="A0A4P9W0L8"/>
<proteinExistence type="predicted"/>
<dbReference type="InterPro" id="IPR011989">
    <property type="entry name" value="ARM-like"/>
</dbReference>
<dbReference type="EMBL" id="KZ998842">
    <property type="protein sequence ID" value="RKO85691.1"/>
    <property type="molecule type" value="Genomic_DNA"/>
</dbReference>
<evidence type="ECO:0000313" key="2">
    <source>
        <dbReference type="Proteomes" id="UP000269721"/>
    </source>
</evidence>
<organism evidence="1 2">
    <name type="scientific">Blyttiomyces helicus</name>
    <dbReference type="NCBI Taxonomy" id="388810"/>
    <lineage>
        <taxon>Eukaryota</taxon>
        <taxon>Fungi</taxon>
        <taxon>Fungi incertae sedis</taxon>
        <taxon>Chytridiomycota</taxon>
        <taxon>Chytridiomycota incertae sedis</taxon>
        <taxon>Chytridiomycetes</taxon>
        <taxon>Chytridiomycetes incertae sedis</taxon>
        <taxon>Blyttiomyces</taxon>
    </lineage>
</organism>
<dbReference type="SUPFAM" id="SSF48371">
    <property type="entry name" value="ARM repeat"/>
    <property type="match status" value="1"/>
</dbReference>
<dbReference type="OrthoDB" id="2967263at2759"/>
<protein>
    <submittedName>
        <fullName evidence="1">Uncharacterized protein</fullName>
    </submittedName>
</protein>
<sequence length="126" mass="14396">MSRLTFGNASMQKLCLHSLVRLISNMPGPDDTDLVSWAIFLMHEFVVKDIGRDRFCKIKGMLKVLNNLISNDDVCISHIILRTLKYLGMRNEAFQLDIIRSGIVRNIVPCLKSDEEDIQCWSLVSI</sequence>
<dbReference type="InterPro" id="IPR016024">
    <property type="entry name" value="ARM-type_fold"/>
</dbReference>
<reference evidence="2" key="1">
    <citation type="journal article" date="2018" name="Nat. Microbiol.">
        <title>Leveraging single-cell genomics to expand the fungal tree of life.</title>
        <authorList>
            <person name="Ahrendt S.R."/>
            <person name="Quandt C.A."/>
            <person name="Ciobanu D."/>
            <person name="Clum A."/>
            <person name="Salamov A."/>
            <person name="Andreopoulos B."/>
            <person name="Cheng J.F."/>
            <person name="Woyke T."/>
            <person name="Pelin A."/>
            <person name="Henrissat B."/>
            <person name="Reynolds N.K."/>
            <person name="Benny G.L."/>
            <person name="Smith M.E."/>
            <person name="James T.Y."/>
            <person name="Grigoriev I.V."/>
        </authorList>
    </citation>
    <scope>NUCLEOTIDE SEQUENCE [LARGE SCALE GENOMIC DNA]</scope>
</reference>
<dbReference type="Proteomes" id="UP000269721">
    <property type="component" value="Unassembled WGS sequence"/>
</dbReference>
<evidence type="ECO:0000313" key="1">
    <source>
        <dbReference type="EMBL" id="RKO85691.1"/>
    </source>
</evidence>
<gene>
    <name evidence="1" type="ORF">BDK51DRAFT_18151</name>
</gene>
<dbReference type="Gene3D" id="1.25.10.10">
    <property type="entry name" value="Leucine-rich Repeat Variant"/>
    <property type="match status" value="1"/>
</dbReference>
<accession>A0A4P9W0L8</accession>
<name>A0A4P9W0L8_9FUNG</name>